<comment type="pathway">
    <text evidence="1">Cofactor biosynthesis; NAD(+) biosynthesis.</text>
</comment>
<keyword evidence="4 6" id="KW-0067">ATP-binding</keyword>
<dbReference type="RefSeq" id="WP_072305329.1">
    <property type="nucleotide sequence ID" value="NZ_FNQG01000008.1"/>
</dbReference>
<proteinExistence type="inferred from homology"/>
<dbReference type="Pfam" id="PF02540">
    <property type="entry name" value="NAD_synthase"/>
    <property type="match status" value="1"/>
</dbReference>
<name>A0A1K1LX16_SELRU</name>
<keyword evidence="2 6" id="KW-0436">Ligase</keyword>
<dbReference type="NCBIfam" id="TIGR00552">
    <property type="entry name" value="nadE"/>
    <property type="match status" value="1"/>
</dbReference>
<dbReference type="EC" id="6.3.1.5" evidence="7"/>
<keyword evidence="3 6" id="KW-0547">Nucleotide-binding</keyword>
<dbReference type="GO" id="GO:0008795">
    <property type="term" value="F:NAD+ synthase activity"/>
    <property type="evidence" value="ECO:0007669"/>
    <property type="project" value="UniProtKB-EC"/>
</dbReference>
<dbReference type="GO" id="GO:0005524">
    <property type="term" value="F:ATP binding"/>
    <property type="evidence" value="ECO:0007669"/>
    <property type="project" value="UniProtKB-KW"/>
</dbReference>
<protein>
    <recommendedName>
        <fullName evidence="7">NH(3)-dependent NAD(+) synthetase</fullName>
        <ecNumber evidence="7">6.3.1.5</ecNumber>
    </recommendedName>
</protein>
<dbReference type="AlphaFoldDB" id="A0A1K1LX16"/>
<evidence type="ECO:0000313" key="12">
    <source>
        <dbReference type="Proteomes" id="UP000182958"/>
    </source>
</evidence>
<evidence type="ECO:0000256" key="2">
    <source>
        <dbReference type="ARBA" id="ARBA00022598"/>
    </source>
</evidence>
<dbReference type="OrthoDB" id="9803818at2"/>
<reference evidence="12" key="3">
    <citation type="submission" date="2016-11" db="EMBL/GenBank/DDBJ databases">
        <authorList>
            <person name="Varghese N."/>
            <person name="Submissions S."/>
        </authorList>
    </citation>
    <scope>NUCLEOTIDE SEQUENCE [LARGE SCALE GENOMIC DNA]</scope>
    <source>
        <strain evidence="12">C3</strain>
    </source>
</reference>
<dbReference type="UniPathway" id="UPA00253">
    <property type="reaction ID" value="UER00333"/>
</dbReference>
<sequence length="260" mass="28496">MEPITSYPQFHAQEDKQKIITFLWNWFTNNGPQAKAVIGISGGKDSSVAAALCVEALGKDRVIGVLMPNGVQSDIDDALCLVKHLGINYRIVNIGAPFKEMLKALQYTEMQSSNNFFFTVTDALLQNLAPRLRMAALYAVAQGIPEGGRVINTCNRSEDYVGYSTKYGDSAGDVAPLAAYTVDEVLSIGEALNLPLQLVHKAPSDGLCGKTDEDNLGFTYAMLDKYIKTGICDNPDTKAKIDRLHRLNKHKLTPMPVVER</sequence>
<dbReference type="InterPro" id="IPR003694">
    <property type="entry name" value="NAD_synthase"/>
</dbReference>
<gene>
    <name evidence="11" type="ORF">SAMN02910323_0417</name>
    <name evidence="10" type="ORF">SAMN05216587_101341</name>
    <name evidence="9" type="ORF">SAMN05660648_01920</name>
</gene>
<evidence type="ECO:0000313" key="9">
    <source>
        <dbReference type="EMBL" id="SEA09756.1"/>
    </source>
</evidence>
<dbReference type="Proteomes" id="UP000182958">
    <property type="component" value="Unassembled WGS sequence"/>
</dbReference>
<evidence type="ECO:0000256" key="4">
    <source>
        <dbReference type="ARBA" id="ARBA00022840"/>
    </source>
</evidence>
<evidence type="ECO:0000256" key="5">
    <source>
        <dbReference type="ARBA" id="ARBA00023027"/>
    </source>
</evidence>
<dbReference type="Proteomes" id="UP000183843">
    <property type="component" value="Unassembled WGS sequence"/>
</dbReference>
<dbReference type="InterPro" id="IPR014729">
    <property type="entry name" value="Rossmann-like_a/b/a_fold"/>
</dbReference>
<dbReference type="EMBL" id="FOJX01000001">
    <property type="protein sequence ID" value="SFA72197.1"/>
    <property type="molecule type" value="Genomic_DNA"/>
</dbReference>
<dbReference type="GO" id="GO:0004359">
    <property type="term" value="F:glutaminase activity"/>
    <property type="evidence" value="ECO:0007669"/>
    <property type="project" value="InterPro"/>
</dbReference>
<dbReference type="InterPro" id="IPR022310">
    <property type="entry name" value="NAD/GMP_synthase"/>
</dbReference>
<evidence type="ECO:0000313" key="10">
    <source>
        <dbReference type="EMBL" id="SFA72197.1"/>
    </source>
</evidence>
<dbReference type="GO" id="GO:0003952">
    <property type="term" value="F:NAD+ synthase (glutamine-hydrolyzing) activity"/>
    <property type="evidence" value="ECO:0007669"/>
    <property type="project" value="InterPro"/>
</dbReference>
<organism evidence="11 12">
    <name type="scientific">Selenomonas ruminantium</name>
    <dbReference type="NCBI Taxonomy" id="971"/>
    <lineage>
        <taxon>Bacteria</taxon>
        <taxon>Bacillati</taxon>
        <taxon>Bacillota</taxon>
        <taxon>Negativicutes</taxon>
        <taxon>Selenomonadales</taxon>
        <taxon>Selenomonadaceae</taxon>
        <taxon>Selenomonas</taxon>
    </lineage>
</organism>
<keyword evidence="12" id="KW-1185">Reference proteome</keyword>
<dbReference type="SUPFAM" id="SSF52402">
    <property type="entry name" value="Adenine nucleotide alpha hydrolases-like"/>
    <property type="match status" value="1"/>
</dbReference>
<dbReference type="PANTHER" id="PTHR23090:SF9">
    <property type="entry name" value="GLUTAMINE-DEPENDENT NAD(+) SYNTHETASE"/>
    <property type="match status" value="1"/>
</dbReference>
<reference evidence="11" key="2">
    <citation type="submission" date="2016-11" db="EMBL/GenBank/DDBJ databases">
        <authorList>
            <person name="Jaros S."/>
            <person name="Januszkiewicz K."/>
            <person name="Wedrychowicz H."/>
        </authorList>
    </citation>
    <scope>NUCLEOTIDE SEQUENCE [LARGE SCALE GENOMIC DNA]</scope>
    <source>
        <strain evidence="11">C3</strain>
    </source>
</reference>
<dbReference type="Proteomes" id="UP000183469">
    <property type="component" value="Unassembled WGS sequence"/>
</dbReference>
<evidence type="ECO:0000313" key="14">
    <source>
        <dbReference type="Proteomes" id="UP000183843"/>
    </source>
</evidence>
<evidence type="ECO:0000259" key="8">
    <source>
        <dbReference type="Pfam" id="PF02540"/>
    </source>
</evidence>
<evidence type="ECO:0000256" key="1">
    <source>
        <dbReference type="ARBA" id="ARBA00004790"/>
    </source>
</evidence>
<evidence type="ECO:0000313" key="11">
    <source>
        <dbReference type="EMBL" id="SFW15469.1"/>
    </source>
</evidence>
<feature type="domain" description="NAD/GMP synthase" evidence="8">
    <location>
        <begin position="19"/>
        <end position="244"/>
    </location>
</feature>
<evidence type="ECO:0000256" key="3">
    <source>
        <dbReference type="ARBA" id="ARBA00022741"/>
    </source>
</evidence>
<dbReference type="PANTHER" id="PTHR23090">
    <property type="entry name" value="NH 3 /GLUTAMINE-DEPENDENT NAD + SYNTHETASE"/>
    <property type="match status" value="1"/>
</dbReference>
<dbReference type="GO" id="GO:0005737">
    <property type="term" value="C:cytoplasm"/>
    <property type="evidence" value="ECO:0007669"/>
    <property type="project" value="InterPro"/>
</dbReference>
<reference evidence="13 14" key="1">
    <citation type="submission" date="2016-10" db="EMBL/GenBank/DDBJ databases">
        <authorList>
            <person name="de Groot N.N."/>
        </authorList>
    </citation>
    <scope>NUCLEOTIDE SEQUENCE [LARGE SCALE GENOMIC DNA]</scope>
    <source>
        <strain evidence="9 13">DSM 2872</strain>
        <strain evidence="10 14">L14</strain>
    </source>
</reference>
<dbReference type="EMBL" id="FNQG01000008">
    <property type="protein sequence ID" value="SEA09756.1"/>
    <property type="molecule type" value="Genomic_DNA"/>
</dbReference>
<dbReference type="EMBL" id="FPJA01000004">
    <property type="protein sequence ID" value="SFW15469.1"/>
    <property type="molecule type" value="Genomic_DNA"/>
</dbReference>
<evidence type="ECO:0000256" key="6">
    <source>
        <dbReference type="RuleBase" id="RU003811"/>
    </source>
</evidence>
<dbReference type="CDD" id="cd00553">
    <property type="entry name" value="NAD_synthase"/>
    <property type="match status" value="1"/>
</dbReference>
<dbReference type="Gene3D" id="3.40.50.620">
    <property type="entry name" value="HUPs"/>
    <property type="match status" value="1"/>
</dbReference>
<dbReference type="GO" id="GO:0009435">
    <property type="term" value="P:NAD+ biosynthetic process"/>
    <property type="evidence" value="ECO:0007669"/>
    <property type="project" value="UniProtKB-UniPathway"/>
</dbReference>
<evidence type="ECO:0000256" key="7">
    <source>
        <dbReference type="RuleBase" id="RU003812"/>
    </source>
</evidence>
<keyword evidence="5 6" id="KW-0520">NAD</keyword>
<evidence type="ECO:0000313" key="13">
    <source>
        <dbReference type="Proteomes" id="UP000183469"/>
    </source>
</evidence>
<comment type="catalytic activity">
    <reaction evidence="7">
        <text>deamido-NAD(+) + NH4(+) + ATP = AMP + diphosphate + NAD(+) + H(+)</text>
        <dbReference type="Rhea" id="RHEA:21188"/>
        <dbReference type="ChEBI" id="CHEBI:15378"/>
        <dbReference type="ChEBI" id="CHEBI:28938"/>
        <dbReference type="ChEBI" id="CHEBI:30616"/>
        <dbReference type="ChEBI" id="CHEBI:33019"/>
        <dbReference type="ChEBI" id="CHEBI:57540"/>
        <dbReference type="ChEBI" id="CHEBI:58437"/>
        <dbReference type="ChEBI" id="CHEBI:456215"/>
        <dbReference type="EC" id="6.3.1.5"/>
    </reaction>
</comment>
<accession>A0A1K1LX16</accession>
<comment type="similarity">
    <text evidence="6">Belongs to the NAD synthetase family.</text>
</comment>